<dbReference type="CDD" id="cd20010">
    <property type="entry name" value="PBP1_AglR-like"/>
    <property type="match status" value="1"/>
</dbReference>
<feature type="domain" description="HTH lacI-type" evidence="4">
    <location>
        <begin position="1"/>
        <end position="55"/>
    </location>
</feature>
<evidence type="ECO:0000256" key="2">
    <source>
        <dbReference type="ARBA" id="ARBA00023125"/>
    </source>
</evidence>
<proteinExistence type="predicted"/>
<dbReference type="InterPro" id="IPR000843">
    <property type="entry name" value="HTH_LacI"/>
</dbReference>
<dbReference type="PROSITE" id="PS50943">
    <property type="entry name" value="HTH_CROC1"/>
    <property type="match status" value="1"/>
</dbReference>
<keyword evidence="1" id="KW-0805">Transcription regulation</keyword>
<dbReference type="AlphaFoldDB" id="A0A2R8A6H1"/>
<reference evidence="6 7" key="1">
    <citation type="submission" date="2018-03" db="EMBL/GenBank/DDBJ databases">
        <authorList>
            <person name="Keele B.F."/>
        </authorList>
    </citation>
    <scope>NUCLEOTIDE SEQUENCE [LARGE SCALE GENOMIC DNA]</scope>
    <source>
        <strain evidence="6 7">CeCT 8812</strain>
    </source>
</reference>
<dbReference type="SMART" id="SM00354">
    <property type="entry name" value="HTH_LACI"/>
    <property type="match status" value="1"/>
</dbReference>
<evidence type="ECO:0000256" key="3">
    <source>
        <dbReference type="ARBA" id="ARBA00023163"/>
    </source>
</evidence>
<evidence type="ECO:0000256" key="1">
    <source>
        <dbReference type="ARBA" id="ARBA00023015"/>
    </source>
</evidence>
<dbReference type="Proteomes" id="UP000244932">
    <property type="component" value="Unassembled WGS sequence"/>
</dbReference>
<dbReference type="SUPFAM" id="SSF53822">
    <property type="entry name" value="Periplasmic binding protein-like I"/>
    <property type="match status" value="1"/>
</dbReference>
<gene>
    <name evidence="6" type="primary">rafR_1</name>
    <name evidence="6" type="ORF">POI8812_00132</name>
</gene>
<dbReference type="Pfam" id="PF00356">
    <property type="entry name" value="LacI"/>
    <property type="match status" value="1"/>
</dbReference>
<dbReference type="InterPro" id="IPR001761">
    <property type="entry name" value="Peripla_BP/Lac1_sug-bd_dom"/>
</dbReference>
<name>A0A2R8A6H1_9RHOB</name>
<sequence>MTLKELAQKIGLSPTTVSRALNGYPEVNAETRARVEEAAAKYGYQPNNMARRLATGRAMAIGHVIPLTEHQMINPVFAEFMLGASEIYSEQGYDTILRTVDVNGEEDAYRELARRRAVDGVIVHAPRRDDPRIALLRELNMPFVMHGRPVEADEGSVWLDINNHRSFAEATRHLIGLGHSKIALINGLERISFAVRRRAGVEEALGEAGIDIRPDWIISQEMTETNGYAAAERLLSSGDRPTAILTSNIMTAIGAGRAARDAGLTLGQDLSLITHDDDLSFLSNAGDPPRFTAMRSSISEAGHKCAEMLLNLIAGESVSPVVWNSVFVQGRSTGPLE</sequence>
<dbReference type="EMBL" id="OMKW01000001">
    <property type="protein sequence ID" value="SPF27837.1"/>
    <property type="molecule type" value="Genomic_DNA"/>
</dbReference>
<dbReference type="Pfam" id="PF00532">
    <property type="entry name" value="Peripla_BP_1"/>
    <property type="match status" value="1"/>
</dbReference>
<feature type="domain" description="HTH cro/C1-type" evidence="5">
    <location>
        <begin position="1"/>
        <end position="23"/>
    </location>
</feature>
<keyword evidence="7" id="KW-1185">Reference proteome</keyword>
<accession>A0A2R8A6H1</accession>
<dbReference type="PANTHER" id="PTHR30146:SF109">
    <property type="entry name" value="HTH-TYPE TRANSCRIPTIONAL REGULATOR GALS"/>
    <property type="match status" value="1"/>
</dbReference>
<evidence type="ECO:0000313" key="7">
    <source>
        <dbReference type="Proteomes" id="UP000244932"/>
    </source>
</evidence>
<keyword evidence="3" id="KW-0804">Transcription</keyword>
<dbReference type="GO" id="GO:0000976">
    <property type="term" value="F:transcription cis-regulatory region binding"/>
    <property type="evidence" value="ECO:0007669"/>
    <property type="project" value="TreeGrafter"/>
</dbReference>
<dbReference type="RefSeq" id="WP_108780611.1">
    <property type="nucleotide sequence ID" value="NZ_OMKW01000001.1"/>
</dbReference>
<dbReference type="Gene3D" id="3.40.50.2300">
    <property type="match status" value="2"/>
</dbReference>
<evidence type="ECO:0000259" key="4">
    <source>
        <dbReference type="PROSITE" id="PS50932"/>
    </source>
</evidence>
<keyword evidence="2" id="KW-0238">DNA-binding</keyword>
<protein>
    <submittedName>
        <fullName evidence="6">HTH-type transcriptional regulator RafR</fullName>
    </submittedName>
</protein>
<dbReference type="InterPro" id="IPR028082">
    <property type="entry name" value="Peripla_BP_I"/>
</dbReference>
<dbReference type="PANTHER" id="PTHR30146">
    <property type="entry name" value="LACI-RELATED TRANSCRIPTIONAL REPRESSOR"/>
    <property type="match status" value="1"/>
</dbReference>
<dbReference type="PROSITE" id="PS50932">
    <property type="entry name" value="HTH_LACI_2"/>
    <property type="match status" value="1"/>
</dbReference>
<organism evidence="6 7">
    <name type="scientific">Pontivivens insulae</name>
    <dbReference type="NCBI Taxonomy" id="1639689"/>
    <lineage>
        <taxon>Bacteria</taxon>
        <taxon>Pseudomonadati</taxon>
        <taxon>Pseudomonadota</taxon>
        <taxon>Alphaproteobacteria</taxon>
        <taxon>Rhodobacterales</taxon>
        <taxon>Paracoccaceae</taxon>
        <taxon>Pontivivens</taxon>
    </lineage>
</organism>
<dbReference type="InterPro" id="IPR001387">
    <property type="entry name" value="Cro/C1-type_HTH"/>
</dbReference>
<dbReference type="OrthoDB" id="234496at2"/>
<dbReference type="InterPro" id="IPR010982">
    <property type="entry name" value="Lambda_DNA-bd_dom_sf"/>
</dbReference>
<evidence type="ECO:0000313" key="6">
    <source>
        <dbReference type="EMBL" id="SPF27837.1"/>
    </source>
</evidence>
<dbReference type="Gene3D" id="1.10.260.40">
    <property type="entry name" value="lambda repressor-like DNA-binding domains"/>
    <property type="match status" value="1"/>
</dbReference>
<evidence type="ECO:0000259" key="5">
    <source>
        <dbReference type="PROSITE" id="PS50943"/>
    </source>
</evidence>
<dbReference type="CDD" id="cd01392">
    <property type="entry name" value="HTH_LacI"/>
    <property type="match status" value="1"/>
</dbReference>
<dbReference type="GO" id="GO:0003700">
    <property type="term" value="F:DNA-binding transcription factor activity"/>
    <property type="evidence" value="ECO:0007669"/>
    <property type="project" value="TreeGrafter"/>
</dbReference>
<dbReference type="SUPFAM" id="SSF47413">
    <property type="entry name" value="lambda repressor-like DNA-binding domains"/>
    <property type="match status" value="1"/>
</dbReference>